<gene>
    <name evidence="1" type="ORF">PIL02S_00338</name>
</gene>
<evidence type="ECO:0000313" key="1">
    <source>
        <dbReference type="EMBL" id="PYY31247.1"/>
    </source>
</evidence>
<organism evidence="1 2">
    <name type="scientific">Paenibacillus illinoisensis</name>
    <dbReference type="NCBI Taxonomy" id="59845"/>
    <lineage>
        <taxon>Bacteria</taxon>
        <taxon>Bacillati</taxon>
        <taxon>Bacillota</taxon>
        <taxon>Bacilli</taxon>
        <taxon>Bacillales</taxon>
        <taxon>Paenibacillaceae</taxon>
        <taxon>Paenibacillus</taxon>
    </lineage>
</organism>
<dbReference type="EMBL" id="PRLG01000002">
    <property type="protein sequence ID" value="PYY31247.1"/>
    <property type="molecule type" value="Genomic_DNA"/>
</dbReference>
<name>A0A2W0CG86_9BACL</name>
<protein>
    <submittedName>
        <fullName evidence="1">Uncharacterized protein</fullName>
    </submittedName>
</protein>
<reference evidence="1 2" key="1">
    <citation type="submission" date="2018-01" db="EMBL/GenBank/DDBJ databases">
        <title>Genome sequence of the PGP bacterium Paenibacillus illinoisensis E3.</title>
        <authorList>
            <person name="Rolli E."/>
            <person name="Marasco R."/>
            <person name="Bessem C."/>
            <person name="Michoud G."/>
            <person name="Gaiarsa S."/>
            <person name="Borin S."/>
            <person name="Daffonchio D."/>
        </authorList>
    </citation>
    <scope>NUCLEOTIDE SEQUENCE [LARGE SCALE GENOMIC DNA]</scope>
    <source>
        <strain evidence="1 2">E3</strain>
    </source>
</reference>
<accession>A0A2W0CG86</accession>
<dbReference type="OrthoDB" id="494565at2"/>
<evidence type="ECO:0000313" key="2">
    <source>
        <dbReference type="Proteomes" id="UP000247459"/>
    </source>
</evidence>
<dbReference type="RefSeq" id="WP_110755800.1">
    <property type="nucleotide sequence ID" value="NZ_PRLG01000002.1"/>
</dbReference>
<proteinExistence type="predicted"/>
<sequence>MMIQSFAPVMDIPYYYPCNFPLIHEVLLRQGSISSLALLAASRLYCLPSCADNGLVKPYFHKLDYEEPIWEMYGQRELGSFEEGKVHMRQHIGEGGLFLATGTSYHLPYCEDYQNPEYIRKHVKPGSRLHLVDHWIAVYGIDDEHFHVYDPVPSKYIGKVSQEAFHEFWKGNQSIPELAPAKRKEKLRTYGSMDVRATGKLDSSGYREMLTQALGTQISEFMTGRTITQGERSYHFGQGVSLHLMKALQEWEEGNLGNPGNPGNQPNDTLIAGLLFDMRWSRYFLRDLLQEAALWLGFPLDQHSVAFDAIIERWEKANQLLQVSRIKQRADWRVQLTSVIHQLIADEWRWYEALRSAVPQEACFNRQMAPRTENGYRDALLRIVLDSCRELNAYHNTTIPLDKGGNAPLYGRDGQLDSLELVSLLAVVEQGLEDEWGTGAGAALSEMAAASLPESPYQTVGSLVDYLERQWLPDQEEDAG</sequence>
<dbReference type="Proteomes" id="UP000247459">
    <property type="component" value="Unassembled WGS sequence"/>
</dbReference>
<dbReference type="AlphaFoldDB" id="A0A2W0CG86"/>
<comment type="caution">
    <text evidence="1">The sequence shown here is derived from an EMBL/GenBank/DDBJ whole genome shotgun (WGS) entry which is preliminary data.</text>
</comment>